<dbReference type="KEGG" id="bmei:Spa11_45440"/>
<dbReference type="SUPFAM" id="SSF52540">
    <property type="entry name" value="P-loop containing nucleoside triphosphate hydrolases"/>
    <property type="match status" value="1"/>
</dbReference>
<keyword evidence="2 8" id="KW-0808">Transferase</keyword>
<dbReference type="InterPro" id="IPR018011">
    <property type="entry name" value="Carb_sulfotrans_8-10"/>
</dbReference>
<evidence type="ECO:0000256" key="1">
    <source>
        <dbReference type="ARBA" id="ARBA00004323"/>
    </source>
</evidence>
<dbReference type="PANTHER" id="PTHR12137:SF54">
    <property type="entry name" value="CARBOHYDRATE SULFOTRANSFERASE"/>
    <property type="match status" value="1"/>
</dbReference>
<evidence type="ECO:0000256" key="5">
    <source>
        <dbReference type="ARBA" id="ARBA00023034"/>
    </source>
</evidence>
<evidence type="ECO:0000256" key="7">
    <source>
        <dbReference type="ARBA" id="ARBA00023180"/>
    </source>
</evidence>
<dbReference type="AlphaFoldDB" id="A0A518KET4"/>
<evidence type="ECO:0000313" key="9">
    <source>
        <dbReference type="Proteomes" id="UP000316426"/>
    </source>
</evidence>
<dbReference type="Pfam" id="PF03567">
    <property type="entry name" value="Sulfotransfer_2"/>
    <property type="match status" value="1"/>
</dbReference>
<dbReference type="GO" id="GO:0016051">
    <property type="term" value="P:carbohydrate biosynthetic process"/>
    <property type="evidence" value="ECO:0007669"/>
    <property type="project" value="InterPro"/>
</dbReference>
<gene>
    <name evidence="8" type="ORF">Spa11_45440</name>
</gene>
<dbReference type="RefSeq" id="WP_145116762.1">
    <property type="nucleotide sequence ID" value="NZ_CP036349.1"/>
</dbReference>
<keyword evidence="9" id="KW-1185">Reference proteome</keyword>
<dbReference type="Proteomes" id="UP000316426">
    <property type="component" value="Chromosome"/>
</dbReference>
<dbReference type="EMBL" id="CP036349">
    <property type="protein sequence ID" value="QDV76314.1"/>
    <property type="molecule type" value="Genomic_DNA"/>
</dbReference>
<reference evidence="8 9" key="1">
    <citation type="submission" date="2019-02" db="EMBL/GenBank/DDBJ databases">
        <title>Deep-cultivation of Planctomycetes and their phenomic and genomic characterization uncovers novel biology.</title>
        <authorList>
            <person name="Wiegand S."/>
            <person name="Jogler M."/>
            <person name="Boedeker C."/>
            <person name="Pinto D."/>
            <person name="Vollmers J."/>
            <person name="Rivas-Marin E."/>
            <person name="Kohn T."/>
            <person name="Peeters S.H."/>
            <person name="Heuer A."/>
            <person name="Rast P."/>
            <person name="Oberbeckmann S."/>
            <person name="Bunk B."/>
            <person name="Jeske O."/>
            <person name="Meyerdierks A."/>
            <person name="Storesund J.E."/>
            <person name="Kallscheuer N."/>
            <person name="Luecker S."/>
            <person name="Lage O.M."/>
            <person name="Pohl T."/>
            <person name="Merkel B.J."/>
            <person name="Hornburger P."/>
            <person name="Mueller R.-W."/>
            <person name="Bruemmer F."/>
            <person name="Labrenz M."/>
            <person name="Spormann A.M."/>
            <person name="Op den Camp H."/>
            <person name="Overmann J."/>
            <person name="Amann R."/>
            <person name="Jetten M.S.M."/>
            <person name="Mascher T."/>
            <person name="Medema M.H."/>
            <person name="Devos D.P."/>
            <person name="Kaster A.-K."/>
            <person name="Ovreas L."/>
            <person name="Rohde M."/>
            <person name="Galperin M.Y."/>
            <person name="Jogler C."/>
        </authorList>
    </citation>
    <scope>NUCLEOTIDE SEQUENCE [LARGE SCALE GENOMIC DNA]</scope>
    <source>
        <strain evidence="8 9">Spa11</strain>
    </source>
</reference>
<dbReference type="GO" id="GO:0008146">
    <property type="term" value="F:sulfotransferase activity"/>
    <property type="evidence" value="ECO:0007669"/>
    <property type="project" value="InterPro"/>
</dbReference>
<keyword evidence="5" id="KW-0333">Golgi apparatus</keyword>
<keyword evidence="3" id="KW-0812">Transmembrane</keyword>
<organism evidence="8 9">
    <name type="scientific">Botrimarina mediterranea</name>
    <dbReference type="NCBI Taxonomy" id="2528022"/>
    <lineage>
        <taxon>Bacteria</taxon>
        <taxon>Pseudomonadati</taxon>
        <taxon>Planctomycetota</taxon>
        <taxon>Planctomycetia</taxon>
        <taxon>Pirellulales</taxon>
        <taxon>Lacipirellulaceae</taxon>
        <taxon>Botrimarina</taxon>
    </lineage>
</organism>
<evidence type="ECO:0000256" key="6">
    <source>
        <dbReference type="ARBA" id="ARBA00023136"/>
    </source>
</evidence>
<evidence type="ECO:0000256" key="2">
    <source>
        <dbReference type="ARBA" id="ARBA00022679"/>
    </source>
</evidence>
<keyword evidence="6" id="KW-0472">Membrane</keyword>
<dbReference type="PANTHER" id="PTHR12137">
    <property type="entry name" value="CARBOHYDRATE SULFOTRANSFERASE"/>
    <property type="match status" value="1"/>
</dbReference>
<name>A0A518KET4_9BACT</name>
<accession>A0A518KET4</accession>
<evidence type="ECO:0000256" key="3">
    <source>
        <dbReference type="ARBA" id="ARBA00022692"/>
    </source>
</evidence>
<keyword evidence="4" id="KW-1133">Transmembrane helix</keyword>
<protein>
    <submittedName>
        <fullName evidence="8">Sulfotransferase family protein</fullName>
    </submittedName>
</protein>
<evidence type="ECO:0000256" key="4">
    <source>
        <dbReference type="ARBA" id="ARBA00022989"/>
    </source>
</evidence>
<evidence type="ECO:0000313" key="8">
    <source>
        <dbReference type="EMBL" id="QDV76314.1"/>
    </source>
</evidence>
<comment type="subcellular location">
    <subcellularLocation>
        <location evidence="1">Golgi apparatus membrane</location>
        <topology evidence="1">Single-pass type II membrane protein</topology>
    </subcellularLocation>
</comment>
<keyword evidence="7" id="KW-0325">Glycoprotein</keyword>
<proteinExistence type="predicted"/>
<dbReference type="InterPro" id="IPR005331">
    <property type="entry name" value="Sulfotransferase"/>
</dbReference>
<dbReference type="InterPro" id="IPR027417">
    <property type="entry name" value="P-loop_NTPase"/>
</dbReference>
<sequence length="237" mass="27851">MILSHSKRFLFFCNPKTGTSSLESVLSHYDESCGEDLASPGLFPHRHAPPEIVRALLPAGHWDSYFKFVFVRDPIDWVVSQFRWNFPPPLTYVKKLYWCPSRVFETVREYGTFRQQIHQRILEAADIHFLHDFLRRFRGIPTYPTLYQSTYAFDINGNKIVDFIGRFERMAEDTTSVYDRLDITSKTPHLNRSFRKPALASLTDAAIDAVHQLWAKDYELLGYERRTIAELRANERR</sequence>
<dbReference type="GO" id="GO:0016020">
    <property type="term" value="C:membrane"/>
    <property type="evidence" value="ECO:0007669"/>
    <property type="project" value="InterPro"/>
</dbReference>